<dbReference type="Gene3D" id="1.10.260.40">
    <property type="entry name" value="lambda repressor-like DNA-binding domains"/>
    <property type="match status" value="1"/>
</dbReference>
<protein>
    <recommendedName>
        <fullName evidence="1">HTH cro/C1-type domain-containing protein</fullName>
    </recommendedName>
</protein>
<reference evidence="3" key="1">
    <citation type="submission" date="2018-12" db="EMBL/GenBank/DDBJ databases">
        <title>Tengunoibacter tsumagoiensis gen. nov., sp. nov., Dictyobacter kobayashii sp. nov., D. alpinus sp. nov., and D. joshuensis sp. nov. and description of Dictyobacteraceae fam. nov. within the order Ktedonobacterales isolated from Tengu-no-mugimeshi.</title>
        <authorList>
            <person name="Wang C.M."/>
            <person name="Zheng Y."/>
            <person name="Sakai Y."/>
            <person name="Toyoda A."/>
            <person name="Minakuchi Y."/>
            <person name="Abe K."/>
            <person name="Yokota A."/>
            <person name="Yabe S."/>
        </authorList>
    </citation>
    <scope>NUCLEOTIDE SEQUENCE [LARGE SCALE GENOMIC DNA]</scope>
    <source>
        <strain evidence="3">Uno3</strain>
    </source>
</reference>
<dbReference type="EMBL" id="BIFR01000001">
    <property type="protein sequence ID" value="GCE10627.1"/>
    <property type="molecule type" value="Genomic_DNA"/>
</dbReference>
<dbReference type="InterPro" id="IPR010982">
    <property type="entry name" value="Lambda_DNA-bd_dom_sf"/>
</dbReference>
<dbReference type="SUPFAM" id="SSF47413">
    <property type="entry name" value="lambda repressor-like DNA-binding domains"/>
    <property type="match status" value="1"/>
</dbReference>
<keyword evidence="3" id="KW-1185">Reference proteome</keyword>
<dbReference type="InterPro" id="IPR001387">
    <property type="entry name" value="Cro/C1-type_HTH"/>
</dbReference>
<feature type="domain" description="HTH cro/C1-type" evidence="1">
    <location>
        <begin position="24"/>
        <end position="79"/>
    </location>
</feature>
<organism evidence="2 3">
    <name type="scientific">Tengunoibacter tsumagoiensis</name>
    <dbReference type="NCBI Taxonomy" id="2014871"/>
    <lineage>
        <taxon>Bacteria</taxon>
        <taxon>Bacillati</taxon>
        <taxon>Chloroflexota</taxon>
        <taxon>Ktedonobacteria</taxon>
        <taxon>Ktedonobacterales</taxon>
        <taxon>Dictyobacteraceae</taxon>
        <taxon>Tengunoibacter</taxon>
    </lineage>
</organism>
<dbReference type="CDD" id="cd00093">
    <property type="entry name" value="HTH_XRE"/>
    <property type="match status" value="1"/>
</dbReference>
<dbReference type="Proteomes" id="UP000287352">
    <property type="component" value="Unassembled WGS sequence"/>
</dbReference>
<name>A0A401ZUW2_9CHLR</name>
<proteinExistence type="predicted"/>
<dbReference type="GO" id="GO:0003677">
    <property type="term" value="F:DNA binding"/>
    <property type="evidence" value="ECO:0007669"/>
    <property type="project" value="InterPro"/>
</dbReference>
<evidence type="ECO:0000313" key="2">
    <source>
        <dbReference type="EMBL" id="GCE10627.1"/>
    </source>
</evidence>
<gene>
    <name evidence="2" type="ORF">KTT_04860</name>
</gene>
<dbReference type="OrthoDB" id="9812495at2"/>
<evidence type="ECO:0000259" key="1">
    <source>
        <dbReference type="PROSITE" id="PS50943"/>
    </source>
</evidence>
<dbReference type="AlphaFoldDB" id="A0A401ZUW2"/>
<accession>A0A401ZUW2</accession>
<evidence type="ECO:0000313" key="3">
    <source>
        <dbReference type="Proteomes" id="UP000287352"/>
    </source>
</evidence>
<dbReference type="PROSITE" id="PS50943">
    <property type="entry name" value="HTH_CROC1"/>
    <property type="match status" value="1"/>
</dbReference>
<comment type="caution">
    <text evidence="2">The sequence shown here is derived from an EMBL/GenBank/DDBJ whole genome shotgun (WGS) entry which is preliminary data.</text>
</comment>
<sequence length="422" mass="48426">MSRWGRYGDFPQGLYGLPHMGSVIAAYRKKYGCDTQQELAIVAGVDKQTVNYWETNMYLADMERRIFLQKLLKIPPVLLGLTLYSVVEDENAQEYNDSQERMAELIAEDSFYNYEDVLAMGWVCMYSGGSADIAYRVNRRLQKLINIAVNAPSTDREAWLGMLCNFYQLSTRFAQKNTDLSKALADSSEAVKIARNLEDVELIAASHFRRIRVHMEQKNYKLAREDAKIALECAKRVRNPLQGNIYLIAAEVEALWSAEDMEIQKHIRGWQDKVLNTLYKNNKIEEDGSFLKLNLAAVHHERAKTLIQFYQNNHKQAKMPTFSTKQNKLLEDAQNEMTIAWKMLDPDLLSWHVNFHVTDAKYSQAKNDVEGSVQSAKKALKIARSMNAKNGAQQIKQLYHALENVDPKNPYIRNLGVELGIF</sequence>
<dbReference type="RefSeq" id="WP_126578217.1">
    <property type="nucleotide sequence ID" value="NZ_BIFR01000001.1"/>
</dbReference>